<evidence type="ECO:0000256" key="3">
    <source>
        <dbReference type="ARBA" id="ARBA00023163"/>
    </source>
</evidence>
<dbReference type="Gene3D" id="1.10.260.40">
    <property type="entry name" value="lambda repressor-like DNA-binding domains"/>
    <property type="match status" value="1"/>
</dbReference>
<dbReference type="SUPFAM" id="SSF47413">
    <property type="entry name" value="lambda repressor-like DNA-binding domains"/>
    <property type="match status" value="1"/>
</dbReference>
<dbReference type="EMBL" id="LVYD01000061">
    <property type="protein sequence ID" value="OQP60514.1"/>
    <property type="molecule type" value="Genomic_DNA"/>
</dbReference>
<keyword evidence="3" id="KW-0804">Transcription</keyword>
<sequence>MCIIKSINYKFDPGSWLPAKMKKRISIHDIARELNLSATTISFVLNGKAEEKKISEDVRRKVSDYIKKVGYQPNMIAKSLRTGKTRVIGMLVEDLSDPFFSGISRGIETIAYDHKYKIFFASTENDTEKTKALIKVFRERQVDGYIMAPPCGVEDEISALMEDNVPVILFDRYLPSLNTNTVIIDNFSGSYQAVKHLQENGFSNIALITLNSEQTQMHARLQGYSKAIEESGFQPVVQKLPCKLSHQAGAEMVREFIKQHDKVDAIIFATNYLAISGLQAIRDLGLAIPGNIAVVGFDDNTHFNLFTPSITAVAQPTEEIAQEVVHQLLNALSNERESKKRRMVMLPVKLIVRDSSFPKVIKKIVHSQPSTMKTS</sequence>
<dbReference type="CDD" id="cd19977">
    <property type="entry name" value="PBP1_EndR-like"/>
    <property type="match status" value="1"/>
</dbReference>
<feature type="domain" description="HTH lacI-type" evidence="4">
    <location>
        <begin position="25"/>
        <end position="82"/>
    </location>
</feature>
<comment type="caution">
    <text evidence="5">The sequence shown here is derived from an EMBL/GenBank/DDBJ whole genome shotgun (WGS) entry which is preliminary data.</text>
</comment>
<organism evidence="5 6">
    <name type="scientific">Niastella vici</name>
    <dbReference type="NCBI Taxonomy" id="1703345"/>
    <lineage>
        <taxon>Bacteria</taxon>
        <taxon>Pseudomonadati</taxon>
        <taxon>Bacteroidota</taxon>
        <taxon>Chitinophagia</taxon>
        <taxon>Chitinophagales</taxon>
        <taxon>Chitinophagaceae</taxon>
        <taxon>Niastella</taxon>
    </lineage>
</organism>
<dbReference type="STRING" id="1703345.A3860_33150"/>
<gene>
    <name evidence="5" type="ORF">A3860_33150</name>
</gene>
<evidence type="ECO:0000256" key="1">
    <source>
        <dbReference type="ARBA" id="ARBA00023015"/>
    </source>
</evidence>
<dbReference type="InterPro" id="IPR028082">
    <property type="entry name" value="Peripla_BP_I"/>
</dbReference>
<proteinExistence type="predicted"/>
<dbReference type="Pfam" id="PF13377">
    <property type="entry name" value="Peripla_BP_3"/>
    <property type="match status" value="1"/>
</dbReference>
<evidence type="ECO:0000313" key="5">
    <source>
        <dbReference type="EMBL" id="OQP60514.1"/>
    </source>
</evidence>
<evidence type="ECO:0000259" key="4">
    <source>
        <dbReference type="PROSITE" id="PS50932"/>
    </source>
</evidence>
<dbReference type="InterPro" id="IPR000843">
    <property type="entry name" value="HTH_LacI"/>
</dbReference>
<evidence type="ECO:0000256" key="2">
    <source>
        <dbReference type="ARBA" id="ARBA00023125"/>
    </source>
</evidence>
<dbReference type="SMART" id="SM00354">
    <property type="entry name" value="HTH_LACI"/>
    <property type="match status" value="1"/>
</dbReference>
<keyword evidence="2" id="KW-0238">DNA-binding</keyword>
<dbReference type="InterPro" id="IPR046335">
    <property type="entry name" value="LacI/GalR-like_sensor"/>
</dbReference>
<dbReference type="AlphaFoldDB" id="A0A1V9FQ82"/>
<dbReference type="SUPFAM" id="SSF53822">
    <property type="entry name" value="Periplasmic binding protein-like I"/>
    <property type="match status" value="1"/>
</dbReference>
<accession>A0A1V9FQ82</accession>
<evidence type="ECO:0000313" key="6">
    <source>
        <dbReference type="Proteomes" id="UP000192796"/>
    </source>
</evidence>
<dbReference type="InterPro" id="IPR010982">
    <property type="entry name" value="Lambda_DNA-bd_dom_sf"/>
</dbReference>
<name>A0A1V9FQ82_9BACT</name>
<keyword evidence="6" id="KW-1185">Reference proteome</keyword>
<dbReference type="CDD" id="cd01392">
    <property type="entry name" value="HTH_LacI"/>
    <property type="match status" value="1"/>
</dbReference>
<dbReference type="PANTHER" id="PTHR30146:SF109">
    <property type="entry name" value="HTH-TYPE TRANSCRIPTIONAL REGULATOR GALS"/>
    <property type="match status" value="1"/>
</dbReference>
<protein>
    <recommendedName>
        <fullName evidence="4">HTH lacI-type domain-containing protein</fullName>
    </recommendedName>
</protein>
<keyword evidence="1" id="KW-0805">Transcription regulation</keyword>
<dbReference type="GO" id="GO:0000976">
    <property type="term" value="F:transcription cis-regulatory region binding"/>
    <property type="evidence" value="ECO:0007669"/>
    <property type="project" value="TreeGrafter"/>
</dbReference>
<dbReference type="PROSITE" id="PS50932">
    <property type="entry name" value="HTH_LACI_2"/>
    <property type="match status" value="1"/>
</dbReference>
<dbReference type="PANTHER" id="PTHR30146">
    <property type="entry name" value="LACI-RELATED TRANSCRIPTIONAL REPRESSOR"/>
    <property type="match status" value="1"/>
</dbReference>
<reference evidence="5 6" key="1">
    <citation type="submission" date="2016-03" db="EMBL/GenBank/DDBJ databases">
        <title>Niastella vici sp. nov., isolated from farmland soil.</title>
        <authorList>
            <person name="Chen L."/>
            <person name="Wang D."/>
            <person name="Yang S."/>
            <person name="Wang G."/>
        </authorList>
    </citation>
    <scope>NUCLEOTIDE SEQUENCE [LARGE SCALE GENOMIC DNA]</scope>
    <source>
        <strain evidence="5 6">DJ57</strain>
    </source>
</reference>
<dbReference type="GO" id="GO:0003700">
    <property type="term" value="F:DNA-binding transcription factor activity"/>
    <property type="evidence" value="ECO:0007669"/>
    <property type="project" value="TreeGrafter"/>
</dbReference>
<dbReference type="Pfam" id="PF00356">
    <property type="entry name" value="LacI"/>
    <property type="match status" value="1"/>
</dbReference>
<dbReference type="Gene3D" id="3.40.50.2300">
    <property type="match status" value="2"/>
</dbReference>
<dbReference type="Proteomes" id="UP000192796">
    <property type="component" value="Unassembled WGS sequence"/>
</dbReference>